<dbReference type="GO" id="GO:0003676">
    <property type="term" value="F:nucleic acid binding"/>
    <property type="evidence" value="ECO:0007669"/>
    <property type="project" value="InterPro"/>
</dbReference>
<sequence>MARTTDRQRNTRSPRQARRQLNKLLRDPIAKPHNAAAVRIRLDEMMAILQHREYRPEQPSSTNQVNTHGQVQFDLARWYPEGGRLRYTLRPRGALLPIAFTVQDFGNHRKSLTRGLALAVAGAAHQLDQMKAANKLPLIMQPFSDWVHLLAIGLQNWLENGQVVFSLADLNGAYVLTSMPTAPATWLARLFGISLGNPDQSLADLRRQRQEQADRLTTRLAAKFAIEEAPLVQAANDRAAKSIQLDAATMATLASDQAPMWSQKDVVDRLARGDYIVIDTEFVADRNQLDLTEISLLRVRHHQVDGAFDIFTQLPEDHHVMPFSVKITGITDDLLSQYGQPLPLAKAAVEQLLKHELVVGFALSNDLRALRAGLNVDITPVQAFDVAALARKTFGIGKKHTPSLQHYKEALGVDLPSHTALSDAQTTMALLEHLIWEGSPLITKDIGFEQRPPEHANDPEPYQKPDPSNDVSHPRTKT</sequence>
<evidence type="ECO:0000256" key="1">
    <source>
        <dbReference type="SAM" id="MobiDB-lite"/>
    </source>
</evidence>
<accession>A0A0C9QE80</accession>
<dbReference type="RefSeq" id="WP_045624427.1">
    <property type="nucleotide sequence ID" value="NZ_BAYM01000390.1"/>
</dbReference>
<evidence type="ECO:0000313" key="3">
    <source>
        <dbReference type="EMBL" id="GAN38087.1"/>
    </source>
</evidence>
<feature type="compositionally biased region" description="Basic and acidic residues" evidence="1">
    <location>
        <begin position="446"/>
        <end position="463"/>
    </location>
</feature>
<dbReference type="InterPro" id="IPR012337">
    <property type="entry name" value="RNaseH-like_sf"/>
</dbReference>
<dbReference type="InterPro" id="IPR013520">
    <property type="entry name" value="Ribonucl_H"/>
</dbReference>
<dbReference type="EMBL" id="BAYM01000390">
    <property type="protein sequence ID" value="GAN38087.1"/>
    <property type="molecule type" value="Genomic_DNA"/>
</dbReference>
<protein>
    <submittedName>
        <fullName evidence="3">DNA polymerase III subunit alpha</fullName>
    </submittedName>
</protein>
<gene>
    <name evidence="3" type="ORF">LC0644_2676</name>
</gene>
<dbReference type="AlphaFoldDB" id="A0A0C9QE80"/>
<dbReference type="Proteomes" id="UP000032552">
    <property type="component" value="Unassembled WGS sequence"/>
</dbReference>
<proteinExistence type="predicted"/>
<dbReference type="SMART" id="SM00479">
    <property type="entry name" value="EXOIII"/>
    <property type="match status" value="1"/>
</dbReference>
<reference evidence="4" key="1">
    <citation type="submission" date="2014-05" db="EMBL/GenBank/DDBJ databases">
        <title>Whole genome sequencing of Lactobacillus casei NRIC0644.</title>
        <authorList>
            <person name="Atarashi H."/>
            <person name="Yoshida Y."/>
            <person name="Fujimura S."/>
            <person name="Tanaka N."/>
            <person name="Shiwa Y."/>
            <person name="Yoshikawa H."/>
            <person name="Okada S."/>
            <person name="Nakagawa J."/>
        </authorList>
    </citation>
    <scope>NUCLEOTIDE SEQUENCE [LARGE SCALE GENOMIC DNA]</scope>
    <source>
        <strain evidence="4">NRIC0644</strain>
    </source>
</reference>
<feature type="domain" description="Exonuclease" evidence="2">
    <location>
        <begin position="274"/>
        <end position="440"/>
    </location>
</feature>
<dbReference type="Pfam" id="PF00929">
    <property type="entry name" value="RNase_T"/>
    <property type="match status" value="1"/>
</dbReference>
<dbReference type="CDD" id="cd06127">
    <property type="entry name" value="DEDDh"/>
    <property type="match status" value="1"/>
</dbReference>
<dbReference type="Gene3D" id="3.30.420.10">
    <property type="entry name" value="Ribonuclease H-like superfamily/Ribonuclease H"/>
    <property type="match status" value="1"/>
</dbReference>
<organism evidence="3 4">
    <name type="scientific">Lacticaseibacillus paracasei NRIC 0644</name>
    <dbReference type="NCBI Taxonomy" id="1435038"/>
    <lineage>
        <taxon>Bacteria</taxon>
        <taxon>Bacillati</taxon>
        <taxon>Bacillota</taxon>
        <taxon>Bacilli</taxon>
        <taxon>Lactobacillales</taxon>
        <taxon>Lactobacillaceae</taxon>
        <taxon>Lacticaseibacillus</taxon>
    </lineage>
</organism>
<dbReference type="InterPro" id="IPR036397">
    <property type="entry name" value="RNaseH_sf"/>
</dbReference>
<evidence type="ECO:0000259" key="2">
    <source>
        <dbReference type="SMART" id="SM00479"/>
    </source>
</evidence>
<feature type="region of interest" description="Disordered" evidence="1">
    <location>
        <begin position="446"/>
        <end position="478"/>
    </location>
</feature>
<name>A0A0C9QE80_LACPA</name>
<dbReference type="SUPFAM" id="SSF53098">
    <property type="entry name" value="Ribonuclease H-like"/>
    <property type="match status" value="1"/>
</dbReference>
<comment type="caution">
    <text evidence="3">The sequence shown here is derived from an EMBL/GenBank/DDBJ whole genome shotgun (WGS) entry which is preliminary data.</text>
</comment>
<dbReference type="GO" id="GO:0004527">
    <property type="term" value="F:exonuclease activity"/>
    <property type="evidence" value="ECO:0007669"/>
    <property type="project" value="UniProtKB-ARBA"/>
</dbReference>
<evidence type="ECO:0000313" key="4">
    <source>
        <dbReference type="Proteomes" id="UP000032552"/>
    </source>
</evidence>